<dbReference type="Pfam" id="PF12974">
    <property type="entry name" value="Phosphonate-bd"/>
    <property type="match status" value="1"/>
</dbReference>
<feature type="chain" id="PRO_5011457190" evidence="3">
    <location>
        <begin position="26"/>
        <end position="303"/>
    </location>
</feature>
<dbReference type="AlphaFoldDB" id="A0A1H7IDN3"/>
<dbReference type="PROSITE" id="PS51257">
    <property type="entry name" value="PROKAR_LIPOPROTEIN"/>
    <property type="match status" value="1"/>
</dbReference>
<dbReference type="Proteomes" id="UP000199081">
    <property type="component" value="Unassembled WGS sequence"/>
</dbReference>
<dbReference type="PANTHER" id="PTHR35841:SF1">
    <property type="entry name" value="PHOSPHONATES-BINDING PERIPLASMIC PROTEIN"/>
    <property type="match status" value="1"/>
</dbReference>
<protein>
    <submittedName>
        <fullName evidence="4">Phosphonate transport system substrate-binding protein</fullName>
    </submittedName>
</protein>
<dbReference type="Gene3D" id="3.40.190.10">
    <property type="entry name" value="Periplasmic binding protein-like II"/>
    <property type="match status" value="2"/>
</dbReference>
<reference evidence="5" key="1">
    <citation type="submission" date="2016-10" db="EMBL/GenBank/DDBJ databases">
        <authorList>
            <person name="Varghese N."/>
            <person name="Submissions S."/>
        </authorList>
    </citation>
    <scope>NUCLEOTIDE SEQUENCE [LARGE SCALE GENOMIC DNA]</scope>
    <source>
        <strain evidence="5">DSM 19183</strain>
    </source>
</reference>
<dbReference type="NCBIfam" id="TIGR01098">
    <property type="entry name" value="3A0109s03R"/>
    <property type="match status" value="1"/>
</dbReference>
<evidence type="ECO:0000313" key="5">
    <source>
        <dbReference type="Proteomes" id="UP000199081"/>
    </source>
</evidence>
<dbReference type="PANTHER" id="PTHR35841">
    <property type="entry name" value="PHOSPHONATES-BINDING PERIPLASMIC PROTEIN"/>
    <property type="match status" value="1"/>
</dbReference>
<evidence type="ECO:0000256" key="3">
    <source>
        <dbReference type="SAM" id="SignalP"/>
    </source>
</evidence>
<dbReference type="OrthoDB" id="9776786at2"/>
<dbReference type="STRING" id="426702.SAMN04488099_10475"/>
<evidence type="ECO:0000256" key="2">
    <source>
        <dbReference type="ARBA" id="ARBA00022729"/>
    </source>
</evidence>
<dbReference type="CDD" id="cd01071">
    <property type="entry name" value="PBP2_PhnD_like"/>
    <property type="match status" value="1"/>
</dbReference>
<keyword evidence="5" id="KW-1185">Reference proteome</keyword>
<dbReference type="EMBL" id="FNZU01000004">
    <property type="protein sequence ID" value="SEK59837.1"/>
    <property type="molecule type" value="Genomic_DNA"/>
</dbReference>
<proteinExistence type="inferred from homology"/>
<keyword evidence="2 3" id="KW-0732">Signal</keyword>
<organism evidence="4 5">
    <name type="scientific">Alkalibacterium pelagium</name>
    <dbReference type="NCBI Taxonomy" id="426702"/>
    <lineage>
        <taxon>Bacteria</taxon>
        <taxon>Bacillati</taxon>
        <taxon>Bacillota</taxon>
        <taxon>Bacilli</taxon>
        <taxon>Lactobacillales</taxon>
        <taxon>Carnobacteriaceae</taxon>
        <taxon>Alkalibacterium</taxon>
    </lineage>
</organism>
<dbReference type="GO" id="GO:0043190">
    <property type="term" value="C:ATP-binding cassette (ABC) transporter complex"/>
    <property type="evidence" value="ECO:0007669"/>
    <property type="project" value="InterPro"/>
</dbReference>
<dbReference type="RefSeq" id="WP_091479630.1">
    <property type="nucleotide sequence ID" value="NZ_BJYC01000004.1"/>
</dbReference>
<comment type="similarity">
    <text evidence="1">Belongs to the phosphate/phosphite/phosphonate binding protein family.</text>
</comment>
<evidence type="ECO:0000313" key="4">
    <source>
        <dbReference type="EMBL" id="SEK59837.1"/>
    </source>
</evidence>
<feature type="signal peptide" evidence="3">
    <location>
        <begin position="1"/>
        <end position="25"/>
    </location>
</feature>
<name>A0A1H7IDN3_9LACT</name>
<evidence type="ECO:0000256" key="1">
    <source>
        <dbReference type="ARBA" id="ARBA00007162"/>
    </source>
</evidence>
<sequence>MKKLKGLFIGLSAGLLMTACGTETADTDTESDGVEEVEELVLGYFPSADVANMAESARPLEEYLSDQLGIPVTGEVMTDYTGLIEAMRNKNADVAFLPPFAYVQAEERANAEVLLKAIRDGSDSYVAQYNVAADSDIDSIDDLIESEGLVWAFTDYTSTSGYLFPAQQMMDLGVDDLDTHFTQIDVGAHDTALLSVLDGQADFATTFEDARVRLEDEIPDIFEQIRVIGTTEEIPNATLSVRSDLSEDLKERIENAFLNMNDDPDMLEVLADVYNWEGFAPAESEDYDVVRDVYSQFEDLIEE</sequence>
<accession>A0A1H7IDN3</accession>
<gene>
    <name evidence="4" type="ORF">SAMN04488099_10475</name>
</gene>
<dbReference type="GO" id="GO:0055085">
    <property type="term" value="P:transmembrane transport"/>
    <property type="evidence" value="ECO:0007669"/>
    <property type="project" value="InterPro"/>
</dbReference>
<dbReference type="SUPFAM" id="SSF53850">
    <property type="entry name" value="Periplasmic binding protein-like II"/>
    <property type="match status" value="1"/>
</dbReference>
<dbReference type="InterPro" id="IPR005770">
    <property type="entry name" value="PhnD"/>
</dbReference>